<accession>A0A2S4JP55</accession>
<feature type="transmembrane region" description="Helical" evidence="7">
    <location>
        <begin position="413"/>
        <end position="432"/>
    </location>
</feature>
<dbReference type="RefSeq" id="WP_103680323.1">
    <property type="nucleotide sequence ID" value="NZ_LPWH01000067.1"/>
</dbReference>
<feature type="transmembrane region" description="Helical" evidence="7">
    <location>
        <begin position="77"/>
        <end position="96"/>
    </location>
</feature>
<feature type="transmembrane region" description="Helical" evidence="7">
    <location>
        <begin position="260"/>
        <end position="283"/>
    </location>
</feature>
<feature type="transmembrane region" description="Helical" evidence="7">
    <location>
        <begin position="45"/>
        <end position="65"/>
    </location>
</feature>
<name>A0A2S4JP55_9SPIO</name>
<dbReference type="SUPFAM" id="SSF103473">
    <property type="entry name" value="MFS general substrate transporter"/>
    <property type="match status" value="1"/>
</dbReference>
<keyword evidence="10" id="KW-1185">Reference proteome</keyword>
<dbReference type="GO" id="GO:0022857">
    <property type="term" value="F:transmembrane transporter activity"/>
    <property type="evidence" value="ECO:0007669"/>
    <property type="project" value="InterPro"/>
</dbReference>
<evidence type="ECO:0000313" key="9">
    <source>
        <dbReference type="EMBL" id="POR01324.1"/>
    </source>
</evidence>
<sequence length="448" mass="47465">MALPSNPHKETALFSLLLWFFWAGIVSVEGFLLPYLTEQGFSPSQAGLVMSALFLCAIPGQPFWGHVCDRLDTHRPIFLAVILVGAGALLLVPLAIPRLPLVIGAVMIYSVTVNSMPGNLDGWIMARRRLVPRIEYGFARAMGSFGFALCAIILGTLYDHWGLHLIFPVFGIFAVLAAGVALCTPDSGSPGISPSWRSCPPGASDPAWASPGAADSTDCGTATSGRSPGESPPSGPGSPPAPSSFTQVIRLVWNHRQYRVFVLCSILLFTAFRATYTFLPLLVAQVGGGNRHIGWAHSVGAATEIPVMIMAGVLLRRVRPEKTILAAMVIMTIRMSFYAFVGTPGAIIALQSLHGLSFGLFLASSVYYIEDIAPAGSKSLFQALAPSMYFGLGSVLGSSLGGVVVDTLGLRTLFGLAPLGMAGAAVLFYLTSRPGAGRSRRKSLLSRP</sequence>
<dbReference type="InterPro" id="IPR051717">
    <property type="entry name" value="MFS_MFSD6"/>
</dbReference>
<reference evidence="10" key="1">
    <citation type="submission" date="2015-12" db="EMBL/GenBank/DDBJ databases">
        <authorList>
            <person name="Lodha T.D."/>
            <person name="Chintalapati S."/>
            <person name="Chintalapati V.R."/>
            <person name="Sravanthi T."/>
        </authorList>
    </citation>
    <scope>NUCLEOTIDE SEQUENCE [LARGE SCALE GENOMIC DNA]</scope>
    <source>
        <strain evidence="10">JC133</strain>
    </source>
</reference>
<dbReference type="EMBL" id="LPWH01000067">
    <property type="protein sequence ID" value="POR01324.1"/>
    <property type="molecule type" value="Genomic_DNA"/>
</dbReference>
<comment type="similarity">
    <text evidence="2">Belongs to the major facilitator superfamily. MFSD6 family.</text>
</comment>
<proteinExistence type="inferred from homology"/>
<dbReference type="InterPro" id="IPR036259">
    <property type="entry name" value="MFS_trans_sf"/>
</dbReference>
<feature type="compositionally biased region" description="Pro residues" evidence="6">
    <location>
        <begin position="230"/>
        <end position="242"/>
    </location>
</feature>
<feature type="domain" description="Major facilitator superfamily (MFS) profile" evidence="8">
    <location>
        <begin position="257"/>
        <end position="448"/>
    </location>
</feature>
<dbReference type="Gene3D" id="1.20.1250.20">
    <property type="entry name" value="MFS general substrate transporter like domains"/>
    <property type="match status" value="2"/>
</dbReference>
<dbReference type="OrthoDB" id="357677at2"/>
<evidence type="ECO:0000259" key="8">
    <source>
        <dbReference type="PROSITE" id="PS50850"/>
    </source>
</evidence>
<dbReference type="InterPro" id="IPR024989">
    <property type="entry name" value="MFS_assoc_dom"/>
</dbReference>
<evidence type="ECO:0000256" key="1">
    <source>
        <dbReference type="ARBA" id="ARBA00004141"/>
    </source>
</evidence>
<dbReference type="PROSITE" id="PS50850">
    <property type="entry name" value="MFS"/>
    <property type="match status" value="1"/>
</dbReference>
<dbReference type="AlphaFoldDB" id="A0A2S4JP55"/>
<feature type="transmembrane region" description="Helical" evidence="7">
    <location>
        <begin position="102"/>
        <end position="126"/>
    </location>
</feature>
<keyword evidence="3 7" id="KW-0812">Transmembrane</keyword>
<feature type="transmembrane region" description="Helical" evidence="7">
    <location>
        <begin position="295"/>
        <end position="315"/>
    </location>
</feature>
<evidence type="ECO:0000256" key="3">
    <source>
        <dbReference type="ARBA" id="ARBA00022692"/>
    </source>
</evidence>
<feature type="transmembrane region" description="Helical" evidence="7">
    <location>
        <begin position="138"/>
        <end position="158"/>
    </location>
</feature>
<feature type="region of interest" description="Disordered" evidence="6">
    <location>
        <begin position="194"/>
        <end position="242"/>
    </location>
</feature>
<gene>
    <name evidence="9" type="ORF">AU468_08380</name>
</gene>
<feature type="transmembrane region" description="Helical" evidence="7">
    <location>
        <begin position="164"/>
        <end position="183"/>
    </location>
</feature>
<dbReference type="PANTHER" id="PTHR16172:SF41">
    <property type="entry name" value="MAJOR FACILITATOR SUPERFAMILY DOMAIN-CONTAINING PROTEIN 6-LIKE"/>
    <property type="match status" value="1"/>
</dbReference>
<comment type="subcellular location">
    <subcellularLocation>
        <location evidence="1">Membrane</location>
        <topology evidence="1">Multi-pass membrane protein</topology>
    </subcellularLocation>
</comment>
<dbReference type="PANTHER" id="PTHR16172">
    <property type="entry name" value="MAJOR FACILITATOR SUPERFAMILY DOMAIN-CONTAINING PROTEIN 6-LIKE"/>
    <property type="match status" value="1"/>
</dbReference>
<evidence type="ECO:0000256" key="6">
    <source>
        <dbReference type="SAM" id="MobiDB-lite"/>
    </source>
</evidence>
<organism evidence="9 10">
    <name type="scientific">Alkalispirochaeta sphaeroplastigenens</name>
    <dbReference type="NCBI Taxonomy" id="1187066"/>
    <lineage>
        <taxon>Bacteria</taxon>
        <taxon>Pseudomonadati</taxon>
        <taxon>Spirochaetota</taxon>
        <taxon>Spirochaetia</taxon>
        <taxon>Spirochaetales</taxon>
        <taxon>Spirochaetaceae</taxon>
        <taxon>Alkalispirochaeta</taxon>
    </lineage>
</organism>
<evidence type="ECO:0000256" key="5">
    <source>
        <dbReference type="ARBA" id="ARBA00023136"/>
    </source>
</evidence>
<dbReference type="Proteomes" id="UP000237350">
    <property type="component" value="Unassembled WGS sequence"/>
</dbReference>
<evidence type="ECO:0000256" key="2">
    <source>
        <dbReference type="ARBA" id="ARBA00005241"/>
    </source>
</evidence>
<evidence type="ECO:0000313" key="10">
    <source>
        <dbReference type="Proteomes" id="UP000237350"/>
    </source>
</evidence>
<dbReference type="GO" id="GO:0016020">
    <property type="term" value="C:membrane"/>
    <property type="evidence" value="ECO:0007669"/>
    <property type="project" value="UniProtKB-SubCell"/>
</dbReference>
<keyword evidence="5 7" id="KW-0472">Membrane</keyword>
<comment type="caution">
    <text evidence="9">The sequence shown here is derived from an EMBL/GenBank/DDBJ whole genome shotgun (WGS) entry which is preliminary data.</text>
</comment>
<keyword evidence="4 7" id="KW-1133">Transmembrane helix</keyword>
<dbReference type="InterPro" id="IPR020846">
    <property type="entry name" value="MFS_dom"/>
</dbReference>
<evidence type="ECO:0000256" key="4">
    <source>
        <dbReference type="ARBA" id="ARBA00022989"/>
    </source>
</evidence>
<dbReference type="Pfam" id="PF12832">
    <property type="entry name" value="MFS_1_like"/>
    <property type="match status" value="1"/>
</dbReference>
<feature type="transmembrane region" description="Helical" evidence="7">
    <location>
        <begin position="12"/>
        <end position="33"/>
    </location>
</feature>
<feature type="transmembrane region" description="Helical" evidence="7">
    <location>
        <begin position="347"/>
        <end position="369"/>
    </location>
</feature>
<protein>
    <recommendedName>
        <fullName evidence="8">Major facilitator superfamily (MFS) profile domain-containing protein</fullName>
    </recommendedName>
</protein>
<evidence type="ECO:0000256" key="7">
    <source>
        <dbReference type="SAM" id="Phobius"/>
    </source>
</evidence>